<feature type="domain" description="F-box" evidence="2">
    <location>
        <begin position="22"/>
        <end position="70"/>
    </location>
</feature>
<dbReference type="Proteomes" id="UP000095767">
    <property type="component" value="Unassembled WGS sequence"/>
</dbReference>
<dbReference type="InterPro" id="IPR036047">
    <property type="entry name" value="F-box-like_dom_sf"/>
</dbReference>
<proteinExistence type="predicted"/>
<accession>A0A1E5V350</accession>
<dbReference type="SUPFAM" id="SSF81383">
    <property type="entry name" value="F-box domain"/>
    <property type="match status" value="1"/>
</dbReference>
<dbReference type="PANTHER" id="PTHR38926">
    <property type="entry name" value="F-BOX DOMAIN CONTAINING PROTEIN, EXPRESSED"/>
    <property type="match status" value="1"/>
</dbReference>
<dbReference type="PROSITE" id="PS50181">
    <property type="entry name" value="FBOX"/>
    <property type="match status" value="1"/>
</dbReference>
<sequence length="237" mass="26943">MMPSSRLPKKPRSPASTAPPAARYWSSLPRDILFVVFPKLRPREIMLGADRTCKDWRRVAVDEPTLWRRVDMGTDSLRPNGGRAMVCAAIDRGAGQCQAFSGSFDHHLLLYLVRAPTLKSLHLEPLYVPNNVFNRVLNKRLRLNCRESSDYSDDGYGMVMERINDGHIRMMNELRCLELFHCKITTRGLTAILDNSPVLETLCITGFLLGCVVDEMLQEKCARVKNLTLPCEFLFES</sequence>
<dbReference type="SUPFAM" id="SSF52047">
    <property type="entry name" value="RNI-like"/>
    <property type="match status" value="1"/>
</dbReference>
<keyword evidence="4" id="KW-1185">Reference proteome</keyword>
<name>A0A1E5V350_9POAL</name>
<evidence type="ECO:0000256" key="1">
    <source>
        <dbReference type="SAM" id="MobiDB-lite"/>
    </source>
</evidence>
<gene>
    <name evidence="3" type="ORF">BAE44_0019439</name>
</gene>
<dbReference type="STRING" id="888268.A0A1E5V350"/>
<dbReference type="InterPro" id="IPR032675">
    <property type="entry name" value="LRR_dom_sf"/>
</dbReference>
<evidence type="ECO:0000313" key="4">
    <source>
        <dbReference type="Proteomes" id="UP000095767"/>
    </source>
</evidence>
<evidence type="ECO:0000259" key="2">
    <source>
        <dbReference type="PROSITE" id="PS50181"/>
    </source>
</evidence>
<comment type="caution">
    <text evidence="3">The sequence shown here is derived from an EMBL/GenBank/DDBJ whole genome shotgun (WGS) entry which is preliminary data.</text>
</comment>
<dbReference type="InterPro" id="IPR001810">
    <property type="entry name" value="F-box_dom"/>
</dbReference>
<dbReference type="OrthoDB" id="2095648at2759"/>
<evidence type="ECO:0000313" key="3">
    <source>
        <dbReference type="EMBL" id="OEL19541.1"/>
    </source>
</evidence>
<dbReference type="Gene3D" id="3.80.10.10">
    <property type="entry name" value="Ribonuclease Inhibitor"/>
    <property type="match status" value="1"/>
</dbReference>
<dbReference type="AlphaFoldDB" id="A0A1E5V350"/>
<organism evidence="3 4">
    <name type="scientific">Dichanthelium oligosanthes</name>
    <dbReference type="NCBI Taxonomy" id="888268"/>
    <lineage>
        <taxon>Eukaryota</taxon>
        <taxon>Viridiplantae</taxon>
        <taxon>Streptophyta</taxon>
        <taxon>Embryophyta</taxon>
        <taxon>Tracheophyta</taxon>
        <taxon>Spermatophyta</taxon>
        <taxon>Magnoliopsida</taxon>
        <taxon>Liliopsida</taxon>
        <taxon>Poales</taxon>
        <taxon>Poaceae</taxon>
        <taxon>PACMAD clade</taxon>
        <taxon>Panicoideae</taxon>
        <taxon>Panicodae</taxon>
        <taxon>Paniceae</taxon>
        <taxon>Dichantheliinae</taxon>
        <taxon>Dichanthelium</taxon>
    </lineage>
</organism>
<dbReference type="PANTHER" id="PTHR38926:SF74">
    <property type="entry name" value="OS08G0193600 PROTEIN"/>
    <property type="match status" value="1"/>
</dbReference>
<protein>
    <recommendedName>
        <fullName evidence="2">F-box domain-containing protein</fullName>
    </recommendedName>
</protein>
<reference evidence="3 4" key="1">
    <citation type="submission" date="2016-09" db="EMBL/GenBank/DDBJ databases">
        <title>The draft genome of Dichanthelium oligosanthes: A C3 panicoid grass species.</title>
        <authorList>
            <person name="Studer A.J."/>
            <person name="Schnable J.C."/>
            <person name="Brutnell T.P."/>
        </authorList>
    </citation>
    <scope>NUCLEOTIDE SEQUENCE [LARGE SCALE GENOMIC DNA]</scope>
    <source>
        <strain evidence="4">cv. Kellogg 1175</strain>
        <tissue evidence="3">Leaf</tissue>
    </source>
</reference>
<dbReference type="Pfam" id="PF12937">
    <property type="entry name" value="F-box-like"/>
    <property type="match status" value="1"/>
</dbReference>
<dbReference type="EMBL" id="LWDX02053286">
    <property type="protein sequence ID" value="OEL19541.1"/>
    <property type="molecule type" value="Genomic_DNA"/>
</dbReference>
<feature type="region of interest" description="Disordered" evidence="1">
    <location>
        <begin position="1"/>
        <end position="20"/>
    </location>
</feature>